<feature type="transmembrane region" description="Helical" evidence="1">
    <location>
        <begin position="80"/>
        <end position="102"/>
    </location>
</feature>
<feature type="transmembrane region" description="Helical" evidence="1">
    <location>
        <begin position="20"/>
        <end position="39"/>
    </location>
</feature>
<feature type="transmembrane region" description="Helical" evidence="1">
    <location>
        <begin position="108"/>
        <end position="126"/>
    </location>
</feature>
<keyword evidence="1" id="KW-0812">Transmembrane</keyword>
<keyword evidence="1" id="KW-0472">Membrane</keyword>
<gene>
    <name evidence="3" type="ORF">OZSIB_1633</name>
</gene>
<feature type="transmembrane region" description="Helical" evidence="1">
    <location>
        <begin position="249"/>
        <end position="271"/>
    </location>
</feature>
<name>A0A367ZJI2_9BACT</name>
<feature type="transmembrane region" description="Helical" evidence="1">
    <location>
        <begin position="309"/>
        <end position="329"/>
    </location>
</feature>
<feature type="domain" description="Heparan-alpha-glucosaminide N-acetyltransferase catalytic" evidence="2">
    <location>
        <begin position="14"/>
        <end position="227"/>
    </location>
</feature>
<reference evidence="3 4" key="1">
    <citation type="submission" date="2018-05" db="EMBL/GenBank/DDBJ databases">
        <title>A metagenomic window into the 2 km-deep terrestrial subsurface aquifer revealed taxonomically and functionally diverse microbial community comprising novel uncultured bacterial lineages.</title>
        <authorList>
            <person name="Kadnikov V.V."/>
            <person name="Mardanov A.V."/>
            <person name="Beletsky A.V."/>
            <person name="Banks D."/>
            <person name="Pimenov N.V."/>
            <person name="Frank Y.A."/>
            <person name="Karnachuk O.V."/>
            <person name="Ravin N.V."/>
        </authorList>
    </citation>
    <scope>NUCLEOTIDE SEQUENCE [LARGE SCALE GENOMIC DNA]</scope>
    <source>
        <strain evidence="3">BY5</strain>
    </source>
</reference>
<dbReference type="InterPro" id="IPR012429">
    <property type="entry name" value="HGSNAT_cat"/>
</dbReference>
<dbReference type="Pfam" id="PF07786">
    <property type="entry name" value="HGSNAT_cat"/>
    <property type="match status" value="1"/>
</dbReference>
<evidence type="ECO:0000256" key="1">
    <source>
        <dbReference type="SAM" id="Phobius"/>
    </source>
</evidence>
<dbReference type="EMBL" id="QOQW01000025">
    <property type="protein sequence ID" value="RCK78256.1"/>
    <property type="molecule type" value="Genomic_DNA"/>
</dbReference>
<protein>
    <submittedName>
        <fullName evidence="3">Putative Membrane protein</fullName>
    </submittedName>
</protein>
<sequence>MEPQAGGETPGRGRLPWIDWLRGLAVVTMIPANMSATLLVEPHPFWFRVASSFAAPLFVFLAGLMVGFGVRRKQQGLGHVVARGAWLLFWAGLQDILVWKIWPGTTMDVLYLLGVSLPVAWLAMRLPMAWRPALALGLFLLPHGLRAVWGYEREPSFYLLMAQRRPLDLLSEWRQVVYNWTVTGDFPLAPWLGFTLLGAWAADWRWGSAPRSFRDGRLPPVAGLLLVVGLGLWWAWPGEQYTRVGYSELFYPAVIGYLLFATGLLGLLLVYAEEPASPGAVGAPRSPASDDASYGLIGRWLCRLGEAALLIYVAHGLLIKFVLTPWFGALTMGPFLLLAAAFIGFFVGLTVWVLPPLRCRFRRPPLPLRMLLGG</sequence>
<evidence type="ECO:0000313" key="3">
    <source>
        <dbReference type="EMBL" id="RCK78256.1"/>
    </source>
</evidence>
<evidence type="ECO:0000313" key="4">
    <source>
        <dbReference type="Proteomes" id="UP000252355"/>
    </source>
</evidence>
<comment type="caution">
    <text evidence="3">The sequence shown here is derived from an EMBL/GenBank/DDBJ whole genome shotgun (WGS) entry which is preliminary data.</text>
</comment>
<organism evidence="3 4">
    <name type="scientific">Candidatus Ozemobacter sibiricus</name>
    <dbReference type="NCBI Taxonomy" id="2268124"/>
    <lineage>
        <taxon>Bacteria</taxon>
        <taxon>Candidatus Ozemobacteria</taxon>
        <taxon>Candidatus Ozemobacterales</taxon>
        <taxon>Candidatus Ozemobacteraceae</taxon>
        <taxon>Candidatus Ozemobacter</taxon>
    </lineage>
</organism>
<feature type="transmembrane region" description="Helical" evidence="1">
    <location>
        <begin position="45"/>
        <end position="68"/>
    </location>
</feature>
<evidence type="ECO:0000259" key="2">
    <source>
        <dbReference type="Pfam" id="PF07786"/>
    </source>
</evidence>
<accession>A0A367ZJI2</accession>
<dbReference type="AlphaFoldDB" id="A0A367ZJI2"/>
<proteinExistence type="predicted"/>
<feature type="transmembrane region" description="Helical" evidence="1">
    <location>
        <begin position="335"/>
        <end position="354"/>
    </location>
</feature>
<feature type="transmembrane region" description="Helical" evidence="1">
    <location>
        <begin position="133"/>
        <end position="151"/>
    </location>
</feature>
<dbReference type="Proteomes" id="UP000252355">
    <property type="component" value="Unassembled WGS sequence"/>
</dbReference>
<keyword evidence="1" id="KW-1133">Transmembrane helix</keyword>
<feature type="transmembrane region" description="Helical" evidence="1">
    <location>
        <begin position="218"/>
        <end position="237"/>
    </location>
</feature>